<evidence type="ECO:0000256" key="3">
    <source>
        <dbReference type="ARBA" id="ARBA00022729"/>
    </source>
</evidence>
<evidence type="ECO:0000256" key="1">
    <source>
        <dbReference type="ARBA" id="ARBA00010062"/>
    </source>
</evidence>
<dbReference type="InterPro" id="IPR028081">
    <property type="entry name" value="Leu-bd"/>
</dbReference>
<keyword evidence="2" id="KW-0813">Transport</keyword>
<dbReference type="SUPFAM" id="SSF53822">
    <property type="entry name" value="Periplasmic binding protein-like I"/>
    <property type="match status" value="1"/>
</dbReference>
<comment type="similarity">
    <text evidence="1">Belongs to the leucine-binding protein family.</text>
</comment>
<dbReference type="PANTHER" id="PTHR30483:SF6">
    <property type="entry name" value="PERIPLASMIC BINDING PROTEIN OF ABC TRANSPORTER FOR NATURAL AMINO ACIDS"/>
    <property type="match status" value="1"/>
</dbReference>
<dbReference type="Gene3D" id="3.40.50.2300">
    <property type="match status" value="2"/>
</dbReference>
<feature type="signal peptide" evidence="6">
    <location>
        <begin position="1"/>
        <end position="32"/>
    </location>
</feature>
<keyword evidence="5" id="KW-0175">Coiled coil</keyword>
<name>A0ABQ5SYV1_9ACTN</name>
<dbReference type="InterPro" id="IPR051010">
    <property type="entry name" value="BCAA_transport"/>
</dbReference>
<dbReference type="RefSeq" id="WP_189117337.1">
    <property type="nucleotide sequence ID" value="NZ_BMRK01000003.1"/>
</dbReference>
<dbReference type="InterPro" id="IPR028082">
    <property type="entry name" value="Peripla_BP_I"/>
</dbReference>
<feature type="coiled-coil region" evidence="5">
    <location>
        <begin position="326"/>
        <end position="353"/>
    </location>
</feature>
<evidence type="ECO:0000259" key="7">
    <source>
        <dbReference type="Pfam" id="PF13458"/>
    </source>
</evidence>
<evidence type="ECO:0000313" key="9">
    <source>
        <dbReference type="Proteomes" id="UP001142292"/>
    </source>
</evidence>
<evidence type="ECO:0000256" key="5">
    <source>
        <dbReference type="SAM" id="Coils"/>
    </source>
</evidence>
<sequence length="392" mass="40917">MSAMTATRPRARLFGPLGVAAALALSGCSAVAAAEGEAIRIGLIASQTGPGSQLGIGEVRGAELAVEQINADGGVNGQRLELITADDQSNPSQAVLQARKMLGRVDAFVGPSTSGPCKAIGPLAESAQVVNYCLSPGLKPEPGGWQWSASVATHDLTSRLVDYWKSQGITRIGLLTQTDSSGAEGAESTKAAIDAVDGMELAGEATFSPDAVSVTAQLQQIARHEPQALVVWATGAGAGVAFKGMGQVGLDVPVATTDGNLTYAFVDRVQNFLPDPLLIPATRDFWDPAEYPNDEVREIEANYHDAYVAAHGEQPDFGPGVAYDGVHLVAEALERAEGDAAQARAELEKITDFDGVVGTYNFSREDHRGLAEKDVAIVQATKDGFEFIGGVE</sequence>
<organism evidence="8 9">
    <name type="scientific">Nocardioides luteus</name>
    <dbReference type="NCBI Taxonomy" id="1844"/>
    <lineage>
        <taxon>Bacteria</taxon>
        <taxon>Bacillati</taxon>
        <taxon>Actinomycetota</taxon>
        <taxon>Actinomycetes</taxon>
        <taxon>Propionibacteriales</taxon>
        <taxon>Nocardioidaceae</taxon>
        <taxon>Nocardioides</taxon>
    </lineage>
</organism>
<dbReference type="Pfam" id="PF13458">
    <property type="entry name" value="Peripla_BP_6"/>
    <property type="match status" value="1"/>
</dbReference>
<evidence type="ECO:0000256" key="4">
    <source>
        <dbReference type="ARBA" id="ARBA00022970"/>
    </source>
</evidence>
<protein>
    <submittedName>
        <fullName evidence="8">Branched-chain amino acid ABC transporter substrate-binding protein</fullName>
    </submittedName>
</protein>
<keyword evidence="4" id="KW-0029">Amino-acid transport</keyword>
<comment type="caution">
    <text evidence="8">The sequence shown here is derived from an EMBL/GenBank/DDBJ whole genome shotgun (WGS) entry which is preliminary data.</text>
</comment>
<reference evidence="8" key="1">
    <citation type="journal article" date="2014" name="Int. J. Syst. Evol. Microbiol.">
        <title>Complete genome of a new Firmicutes species belonging to the dominant human colonic microbiota ('Ruminococcus bicirculans') reveals two chromosomes and a selective capacity to utilize plant glucans.</title>
        <authorList>
            <consortium name="NISC Comparative Sequencing Program"/>
            <person name="Wegmann U."/>
            <person name="Louis P."/>
            <person name="Goesmann A."/>
            <person name="Henrissat B."/>
            <person name="Duncan S.H."/>
            <person name="Flint H.J."/>
        </authorList>
    </citation>
    <scope>NUCLEOTIDE SEQUENCE</scope>
    <source>
        <strain evidence="8">VKM Ac-1246</strain>
    </source>
</reference>
<dbReference type="PRINTS" id="PR00337">
    <property type="entry name" value="LEUILEVALBP"/>
</dbReference>
<reference evidence="8" key="2">
    <citation type="submission" date="2023-01" db="EMBL/GenBank/DDBJ databases">
        <authorList>
            <person name="Sun Q."/>
            <person name="Evtushenko L."/>
        </authorList>
    </citation>
    <scope>NUCLEOTIDE SEQUENCE</scope>
    <source>
        <strain evidence="8">VKM Ac-1246</strain>
    </source>
</reference>
<dbReference type="PANTHER" id="PTHR30483">
    <property type="entry name" value="LEUCINE-SPECIFIC-BINDING PROTEIN"/>
    <property type="match status" value="1"/>
</dbReference>
<keyword evidence="3 6" id="KW-0732">Signal</keyword>
<feature type="domain" description="Leucine-binding protein" evidence="7">
    <location>
        <begin position="39"/>
        <end position="384"/>
    </location>
</feature>
<evidence type="ECO:0000313" key="8">
    <source>
        <dbReference type="EMBL" id="GLJ68838.1"/>
    </source>
</evidence>
<keyword evidence="9" id="KW-1185">Reference proteome</keyword>
<evidence type="ECO:0000256" key="2">
    <source>
        <dbReference type="ARBA" id="ARBA00022448"/>
    </source>
</evidence>
<dbReference type="Proteomes" id="UP001142292">
    <property type="component" value="Unassembled WGS sequence"/>
</dbReference>
<proteinExistence type="inferred from homology"/>
<gene>
    <name evidence="8" type="primary">livK-2</name>
    <name evidence="8" type="ORF">GCM10017579_28740</name>
</gene>
<dbReference type="InterPro" id="IPR000709">
    <property type="entry name" value="Leu_Ile_Val-bd"/>
</dbReference>
<dbReference type="EMBL" id="BSEL01000005">
    <property type="protein sequence ID" value="GLJ68838.1"/>
    <property type="molecule type" value="Genomic_DNA"/>
</dbReference>
<accession>A0ABQ5SYV1</accession>
<feature type="chain" id="PRO_5045277276" evidence="6">
    <location>
        <begin position="33"/>
        <end position="392"/>
    </location>
</feature>
<evidence type="ECO:0000256" key="6">
    <source>
        <dbReference type="SAM" id="SignalP"/>
    </source>
</evidence>